<evidence type="ECO:0000313" key="10">
    <source>
        <dbReference type="Proteomes" id="UP000294527"/>
    </source>
</evidence>
<evidence type="ECO:0000256" key="1">
    <source>
        <dbReference type="ARBA" id="ARBA00000799"/>
    </source>
</evidence>
<reference evidence="8 10" key="2">
    <citation type="journal article" date="2019" name="Nat. Microbiol.">
        <title>Genomic variation and strain-specific functional adaptation in the human gut microbiome during early life.</title>
        <authorList>
            <person name="Vatanen T."/>
            <person name="Plichta D.R."/>
            <person name="Somani J."/>
            <person name="Munch P.C."/>
            <person name="Arthur T.D."/>
            <person name="Hall A.B."/>
            <person name="Rudolf S."/>
            <person name="Oakeley E.J."/>
            <person name="Ke X."/>
            <person name="Young R.A."/>
            <person name="Haiser H.J."/>
            <person name="Kolde R."/>
            <person name="Yassour M."/>
            <person name="Luopajarvi K."/>
            <person name="Siljander H."/>
            <person name="Virtanen S.M."/>
            <person name="Ilonen J."/>
            <person name="Uibo R."/>
            <person name="Tillmann V."/>
            <person name="Mokurov S."/>
            <person name="Dorshakova N."/>
            <person name="Porter J.A."/>
            <person name="McHardy A.C."/>
            <person name="Lahdesmaki H."/>
            <person name="Vlamakis H."/>
            <person name="Huttenhower C."/>
            <person name="Knip M."/>
            <person name="Xavier R.J."/>
        </authorList>
    </citation>
    <scope>NUCLEOTIDE SEQUENCE [LARGE SCALE GENOMIC DNA]</scope>
    <source>
        <strain evidence="8 10">RJX1047</strain>
    </source>
</reference>
<dbReference type="AlphaFoldDB" id="A0A1Y3ZWK2"/>
<dbReference type="Proteomes" id="UP000283678">
    <property type="component" value="Unassembled WGS sequence"/>
</dbReference>
<evidence type="ECO:0000313" key="9">
    <source>
        <dbReference type="Proteomes" id="UP000283678"/>
    </source>
</evidence>
<comment type="caution">
    <text evidence="8">The sequence shown here is derived from an EMBL/GenBank/DDBJ whole genome shotgun (WGS) entry which is preliminary data.</text>
</comment>
<evidence type="ECO:0000256" key="4">
    <source>
        <dbReference type="ARBA" id="ARBA00023235"/>
    </source>
</evidence>
<organism evidence="8 10">
    <name type="scientific">Phocaeicola dorei</name>
    <dbReference type="NCBI Taxonomy" id="357276"/>
    <lineage>
        <taxon>Bacteria</taxon>
        <taxon>Pseudomonadati</taxon>
        <taxon>Bacteroidota</taxon>
        <taxon>Bacteroidia</taxon>
        <taxon>Bacteroidales</taxon>
        <taxon>Bacteroidaceae</taxon>
        <taxon>Phocaeicola</taxon>
    </lineage>
</organism>
<feature type="domain" description="Chorismate-utilising enzyme C-terminal" evidence="6">
    <location>
        <begin position="118"/>
        <end position="365"/>
    </location>
</feature>
<dbReference type="EC" id="5.4.4.2" evidence="3"/>
<evidence type="ECO:0000256" key="5">
    <source>
        <dbReference type="ARBA" id="ARBA00041564"/>
    </source>
</evidence>
<dbReference type="EMBL" id="SLTU01000001">
    <property type="protein sequence ID" value="TDA76641.1"/>
    <property type="molecule type" value="Genomic_DNA"/>
</dbReference>
<evidence type="ECO:0000313" key="8">
    <source>
        <dbReference type="EMBL" id="TDA76641.1"/>
    </source>
</evidence>
<reference evidence="7 9" key="1">
    <citation type="submission" date="2018-08" db="EMBL/GenBank/DDBJ databases">
        <title>A genome reference for cultivated species of the human gut microbiota.</title>
        <authorList>
            <person name="Zou Y."/>
            <person name="Xue W."/>
            <person name="Luo G."/>
        </authorList>
    </citation>
    <scope>NUCLEOTIDE SEQUENCE [LARGE SCALE GENOMIC DNA]</scope>
    <source>
        <strain evidence="7 9">AF14-1AC</strain>
    </source>
</reference>
<evidence type="ECO:0000256" key="2">
    <source>
        <dbReference type="ARBA" id="ARBA00005297"/>
    </source>
</evidence>
<evidence type="ECO:0000259" key="6">
    <source>
        <dbReference type="Pfam" id="PF00425"/>
    </source>
</evidence>
<dbReference type="Pfam" id="PF00425">
    <property type="entry name" value="Chorismate_bind"/>
    <property type="match status" value="1"/>
</dbReference>
<comment type="catalytic activity">
    <reaction evidence="1">
        <text>chorismate = isochorismate</text>
        <dbReference type="Rhea" id="RHEA:18985"/>
        <dbReference type="ChEBI" id="CHEBI:29748"/>
        <dbReference type="ChEBI" id="CHEBI:29780"/>
        <dbReference type="EC" id="5.4.4.2"/>
    </reaction>
</comment>
<dbReference type="PANTHER" id="PTHR42839:SF2">
    <property type="entry name" value="ISOCHORISMATE SYNTHASE ENTC"/>
    <property type="match status" value="1"/>
</dbReference>
<comment type="similarity">
    <text evidence="2">Belongs to the isochorismate synthase family.</text>
</comment>
<dbReference type="SUPFAM" id="SSF56322">
    <property type="entry name" value="ADC synthase"/>
    <property type="match status" value="1"/>
</dbReference>
<proteinExistence type="inferred from homology"/>
<evidence type="ECO:0000256" key="3">
    <source>
        <dbReference type="ARBA" id="ARBA00012824"/>
    </source>
</evidence>
<accession>A0A1Y3ZWK2</accession>
<dbReference type="GO" id="GO:0008909">
    <property type="term" value="F:isochorismate synthase activity"/>
    <property type="evidence" value="ECO:0007669"/>
    <property type="project" value="UniProtKB-EC"/>
</dbReference>
<dbReference type="Gene3D" id="3.60.120.10">
    <property type="entry name" value="Anthranilate synthase"/>
    <property type="match status" value="1"/>
</dbReference>
<dbReference type="Proteomes" id="UP000294527">
    <property type="component" value="Unassembled WGS sequence"/>
</dbReference>
<dbReference type="NCBIfam" id="TIGR00543">
    <property type="entry name" value="isochor_syn"/>
    <property type="match status" value="1"/>
</dbReference>
<evidence type="ECO:0000313" key="7">
    <source>
        <dbReference type="EMBL" id="RGV80247.1"/>
    </source>
</evidence>
<protein>
    <recommendedName>
        <fullName evidence="3">isochorismate synthase</fullName>
        <ecNumber evidence="3">5.4.4.2</ecNumber>
    </recommendedName>
    <alternativeName>
        <fullName evidence="5">Isochorismate mutase</fullName>
    </alternativeName>
</protein>
<dbReference type="InterPro" id="IPR004561">
    <property type="entry name" value="IsoChor_synthase"/>
</dbReference>
<keyword evidence="4 8" id="KW-0413">Isomerase</keyword>
<sequence length="389" mass="44345">MNLPDIHTQKLLDCLTHSRLGFALYRLPWTDECYLVLQTSGDVEQLADIQELNEKKGFVMAPFRISEEHPLVLIRPDVTAYDWNEISEALSSLECVDTLLTCKSRQNELSPFVSEETDKEQYTRAFGRFITPLQEKQFQKLVLSRSSARHIGDDFSPLGAFVRACNNYPRMMIYLCHTPASGTWLGSTPEILLSGQGKEWHTVALAGTMPMQDEVMPTNWDKKNQEEQGYVADYIRRIAKKFGNKMTEKGPYTARAGQLVHLKTDFYFLLKNTDHIGDLLQELHPTPAVCGLPKEEAFRFILNNEGYDRSYYSGFTGWLDTEGHTDIYVNLRCMEIKPGEAILYAGGGILASSEVESEWVETGDKMNTMRSILHPDFISKQMETIKVEE</sequence>
<dbReference type="EMBL" id="QRZL01000003">
    <property type="protein sequence ID" value="RGV80247.1"/>
    <property type="molecule type" value="Genomic_DNA"/>
</dbReference>
<dbReference type="PANTHER" id="PTHR42839">
    <property type="entry name" value="ISOCHORISMATE SYNTHASE ENTC"/>
    <property type="match status" value="1"/>
</dbReference>
<dbReference type="InterPro" id="IPR005801">
    <property type="entry name" value="ADC_synthase"/>
</dbReference>
<dbReference type="RefSeq" id="WP_007842549.1">
    <property type="nucleotide sequence ID" value="NZ_CAXSLT010000001.1"/>
</dbReference>
<gene>
    <name evidence="7" type="ORF">DWW04_04230</name>
    <name evidence="8" type="ORF">E1I98_09880</name>
</gene>
<dbReference type="InterPro" id="IPR015890">
    <property type="entry name" value="Chorismate_C"/>
</dbReference>
<name>A0A1Y3ZWK2_9BACT</name>